<dbReference type="GO" id="GO:0006220">
    <property type="term" value="P:pyrimidine nucleotide metabolic process"/>
    <property type="evidence" value="ECO:0007669"/>
    <property type="project" value="UniProtKB-UniRule"/>
</dbReference>
<evidence type="ECO:0000256" key="7">
    <source>
        <dbReference type="ARBA" id="ARBA00048478"/>
    </source>
</evidence>
<dbReference type="GO" id="GO:0005524">
    <property type="term" value="F:ATP binding"/>
    <property type="evidence" value="ECO:0007669"/>
    <property type="project" value="UniProtKB-UniRule"/>
</dbReference>
<comment type="catalytic activity">
    <reaction evidence="7 8">
        <text>CMP + ATP = CDP + ADP</text>
        <dbReference type="Rhea" id="RHEA:11600"/>
        <dbReference type="ChEBI" id="CHEBI:30616"/>
        <dbReference type="ChEBI" id="CHEBI:58069"/>
        <dbReference type="ChEBI" id="CHEBI:60377"/>
        <dbReference type="ChEBI" id="CHEBI:456216"/>
        <dbReference type="EC" id="2.7.4.25"/>
    </reaction>
</comment>
<comment type="subcellular location">
    <subcellularLocation>
        <location evidence="8">Cytoplasm</location>
    </subcellularLocation>
</comment>
<evidence type="ECO:0000256" key="6">
    <source>
        <dbReference type="ARBA" id="ARBA00047615"/>
    </source>
</evidence>
<sequence length="228" mass="24509">MAGHAKDKAPVLTIDGPSGAGKGTLSQLMASRLGWHFLDSGALYRLAALSALSHGIDLDRAEDVALVAAHLDIHFDPDSGQVLLEGDDVTRVLRTEETGGAASRVAAHTEVRQALLERQRAFRVAPGLVADGRDMGTVVFPDAELKIFLTASAEERARRRVAQLRESGGEADFEAVLADVQARDERDRNRKDSPLIPATDAITVDSTHLNVEAVLEAIMEQARARGLF</sequence>
<evidence type="ECO:0000313" key="11">
    <source>
        <dbReference type="Proteomes" id="UP000297475"/>
    </source>
</evidence>
<comment type="caution">
    <text evidence="10">The sequence shown here is derived from an EMBL/GenBank/DDBJ whole genome shotgun (WGS) entry which is preliminary data.</text>
</comment>
<keyword evidence="3 8" id="KW-0547">Nucleotide-binding</keyword>
<dbReference type="HAMAP" id="MF_00238">
    <property type="entry name" value="Cytidyl_kinase_type1"/>
    <property type="match status" value="1"/>
</dbReference>
<evidence type="ECO:0000256" key="1">
    <source>
        <dbReference type="ARBA" id="ARBA00009427"/>
    </source>
</evidence>
<evidence type="ECO:0000256" key="2">
    <source>
        <dbReference type="ARBA" id="ARBA00022679"/>
    </source>
</evidence>
<evidence type="ECO:0000259" key="9">
    <source>
        <dbReference type="Pfam" id="PF02224"/>
    </source>
</evidence>
<evidence type="ECO:0000256" key="5">
    <source>
        <dbReference type="ARBA" id="ARBA00022840"/>
    </source>
</evidence>
<keyword evidence="8" id="KW-0963">Cytoplasm</keyword>
<dbReference type="GO" id="GO:0036431">
    <property type="term" value="F:dCMP kinase activity"/>
    <property type="evidence" value="ECO:0007669"/>
    <property type="project" value="InterPro"/>
</dbReference>
<protein>
    <recommendedName>
        <fullName evidence="8">Cytidylate kinase</fullName>
        <shortName evidence="8">CK</shortName>
        <ecNumber evidence="8">2.7.4.25</ecNumber>
    </recommendedName>
    <alternativeName>
        <fullName evidence="8">Cytidine monophosphate kinase</fullName>
        <shortName evidence="8">CMP kinase</shortName>
    </alternativeName>
</protein>
<dbReference type="InterPro" id="IPR027417">
    <property type="entry name" value="P-loop_NTPase"/>
</dbReference>
<evidence type="ECO:0000256" key="4">
    <source>
        <dbReference type="ARBA" id="ARBA00022777"/>
    </source>
</evidence>
<evidence type="ECO:0000313" key="10">
    <source>
        <dbReference type="EMBL" id="TGG95804.1"/>
    </source>
</evidence>
<proteinExistence type="inferred from homology"/>
<gene>
    <name evidence="8" type="primary">cmk</name>
    <name evidence="10" type="ORF">E4656_05195</name>
</gene>
<dbReference type="GO" id="GO:0005829">
    <property type="term" value="C:cytosol"/>
    <property type="evidence" value="ECO:0007669"/>
    <property type="project" value="TreeGrafter"/>
</dbReference>
<evidence type="ECO:0000256" key="3">
    <source>
        <dbReference type="ARBA" id="ARBA00022741"/>
    </source>
</evidence>
<dbReference type="RefSeq" id="WP_135481763.1">
    <property type="nucleotide sequence ID" value="NZ_SRMF01000001.1"/>
</dbReference>
<keyword evidence="11" id="KW-1185">Reference proteome</keyword>
<dbReference type="PANTHER" id="PTHR21299:SF2">
    <property type="entry name" value="CYTIDYLATE KINASE"/>
    <property type="match status" value="1"/>
</dbReference>
<dbReference type="Proteomes" id="UP000297475">
    <property type="component" value="Unassembled WGS sequence"/>
</dbReference>
<dbReference type="EC" id="2.7.4.25" evidence="8"/>
<name>A0A4Z0WD56_9GAMM</name>
<dbReference type="GO" id="GO:0015949">
    <property type="term" value="P:nucleobase-containing small molecule interconversion"/>
    <property type="evidence" value="ECO:0007669"/>
    <property type="project" value="TreeGrafter"/>
</dbReference>
<dbReference type="OrthoDB" id="9807434at2"/>
<comment type="catalytic activity">
    <reaction evidence="6 8">
        <text>dCMP + ATP = dCDP + ADP</text>
        <dbReference type="Rhea" id="RHEA:25094"/>
        <dbReference type="ChEBI" id="CHEBI:30616"/>
        <dbReference type="ChEBI" id="CHEBI:57566"/>
        <dbReference type="ChEBI" id="CHEBI:58593"/>
        <dbReference type="ChEBI" id="CHEBI:456216"/>
        <dbReference type="EC" id="2.7.4.25"/>
    </reaction>
</comment>
<dbReference type="InterPro" id="IPR011994">
    <property type="entry name" value="Cytidylate_kinase_dom"/>
</dbReference>
<dbReference type="EMBL" id="SRMF01000001">
    <property type="protein sequence ID" value="TGG95804.1"/>
    <property type="molecule type" value="Genomic_DNA"/>
</dbReference>
<dbReference type="PANTHER" id="PTHR21299">
    <property type="entry name" value="CYTIDYLATE KINASE/PANTOATE-BETA-ALANINE LIGASE"/>
    <property type="match status" value="1"/>
</dbReference>
<keyword evidence="4 8" id="KW-0418">Kinase</keyword>
<feature type="binding site" evidence="8">
    <location>
        <begin position="16"/>
        <end position="24"/>
    </location>
    <ligand>
        <name>ATP</name>
        <dbReference type="ChEBI" id="CHEBI:30616"/>
    </ligand>
</feature>
<evidence type="ECO:0000256" key="8">
    <source>
        <dbReference type="HAMAP-Rule" id="MF_00238"/>
    </source>
</evidence>
<keyword evidence="2 8" id="KW-0808">Transferase</keyword>
<dbReference type="SUPFAM" id="SSF52540">
    <property type="entry name" value="P-loop containing nucleoside triphosphate hydrolases"/>
    <property type="match status" value="1"/>
</dbReference>
<accession>A0A4Z0WD56</accession>
<keyword evidence="5 8" id="KW-0067">ATP-binding</keyword>
<dbReference type="InterPro" id="IPR003136">
    <property type="entry name" value="Cytidylate_kin"/>
</dbReference>
<dbReference type="CDD" id="cd02020">
    <property type="entry name" value="CMPK"/>
    <property type="match status" value="1"/>
</dbReference>
<comment type="similarity">
    <text evidence="1 8">Belongs to the cytidylate kinase family. Type 1 subfamily.</text>
</comment>
<dbReference type="AlphaFoldDB" id="A0A4Z0WD56"/>
<dbReference type="Gene3D" id="3.40.50.300">
    <property type="entry name" value="P-loop containing nucleotide triphosphate hydrolases"/>
    <property type="match status" value="1"/>
</dbReference>
<feature type="domain" description="Cytidylate kinase" evidence="9">
    <location>
        <begin position="13"/>
        <end position="223"/>
    </location>
</feature>
<reference evidence="10 11" key="1">
    <citation type="submission" date="2019-04" db="EMBL/GenBank/DDBJ databases">
        <title>Natronospirillum operosus gen. nov., sp. nov., a haloalkaliphilic satellite isolated from decaying biomass of laboratory culture of cyanobacterium Geitlerinema sp. and proposal of Natronospirillaceae fam. nov. and Saccharospirillaceae fam. nov.</title>
        <authorList>
            <person name="Kevbrin V."/>
            <person name="Boltyanskaya Y."/>
            <person name="Koziaeva V."/>
            <person name="Grouzdev D.S."/>
            <person name="Park M."/>
            <person name="Cho J."/>
        </authorList>
    </citation>
    <scope>NUCLEOTIDE SEQUENCE [LARGE SCALE GENOMIC DNA]</scope>
    <source>
        <strain evidence="10 11">G-116</strain>
    </source>
</reference>
<organism evidence="10 11">
    <name type="scientific">Natronospirillum operosum</name>
    <dbReference type="NCBI Taxonomy" id="2759953"/>
    <lineage>
        <taxon>Bacteria</taxon>
        <taxon>Pseudomonadati</taxon>
        <taxon>Pseudomonadota</taxon>
        <taxon>Gammaproteobacteria</taxon>
        <taxon>Oceanospirillales</taxon>
        <taxon>Natronospirillaceae</taxon>
        <taxon>Natronospirillum</taxon>
    </lineage>
</organism>
<dbReference type="Pfam" id="PF02224">
    <property type="entry name" value="Cytidylate_kin"/>
    <property type="match status" value="1"/>
</dbReference>
<dbReference type="NCBIfam" id="TIGR00017">
    <property type="entry name" value="cmk"/>
    <property type="match status" value="1"/>
</dbReference>
<dbReference type="GO" id="GO:0036430">
    <property type="term" value="F:CMP kinase activity"/>
    <property type="evidence" value="ECO:0007669"/>
    <property type="project" value="RHEA"/>
</dbReference>